<protein>
    <submittedName>
        <fullName evidence="1">Uncharacterized protein</fullName>
    </submittedName>
</protein>
<accession>A0A409W2A9</accession>
<gene>
    <name evidence="1" type="ORF">CVT26_004339</name>
</gene>
<dbReference type="OrthoDB" id="2867594at2759"/>
<evidence type="ECO:0000313" key="2">
    <source>
        <dbReference type="Proteomes" id="UP000284706"/>
    </source>
</evidence>
<comment type="caution">
    <text evidence="1">The sequence shown here is derived from an EMBL/GenBank/DDBJ whole genome shotgun (WGS) entry which is preliminary data.</text>
</comment>
<proteinExistence type="predicted"/>
<dbReference type="AlphaFoldDB" id="A0A409W2A9"/>
<evidence type="ECO:0000313" key="1">
    <source>
        <dbReference type="EMBL" id="PPQ72632.1"/>
    </source>
</evidence>
<reference evidence="1 2" key="1">
    <citation type="journal article" date="2018" name="Evol. Lett.">
        <title>Horizontal gene cluster transfer increased hallucinogenic mushroom diversity.</title>
        <authorList>
            <person name="Reynolds H.T."/>
            <person name="Vijayakumar V."/>
            <person name="Gluck-Thaler E."/>
            <person name="Korotkin H.B."/>
            <person name="Matheny P.B."/>
            <person name="Slot J.C."/>
        </authorList>
    </citation>
    <scope>NUCLEOTIDE SEQUENCE [LARGE SCALE GENOMIC DNA]</scope>
    <source>
        <strain evidence="1 2">SRW20</strain>
    </source>
</reference>
<name>A0A409W2A9_9AGAR</name>
<dbReference type="InParanoid" id="A0A409W2A9"/>
<sequence length="192" mass="22141">MSYQVIDSLSYYTDKYWEEFNTEQIASTASDWLIFIDSKDTSITARFKIPTQPTTGDFCPTAFIGDTVQEIWEWFDKNIARADNDEFMQACFFILDEQTVEGETCLFIETRDATYHFLRCHFDVAMQCAITCYTGKTIEETTMGAFMRSGEVMAKARQTLVENGGLYIEGGEVKVDEYWRYLGEDSEESENS</sequence>
<dbReference type="EMBL" id="NHYE01005447">
    <property type="protein sequence ID" value="PPQ72632.1"/>
    <property type="molecule type" value="Genomic_DNA"/>
</dbReference>
<dbReference type="Proteomes" id="UP000284706">
    <property type="component" value="Unassembled WGS sequence"/>
</dbReference>
<organism evidence="1 2">
    <name type="scientific">Gymnopilus dilepis</name>
    <dbReference type="NCBI Taxonomy" id="231916"/>
    <lineage>
        <taxon>Eukaryota</taxon>
        <taxon>Fungi</taxon>
        <taxon>Dikarya</taxon>
        <taxon>Basidiomycota</taxon>
        <taxon>Agaricomycotina</taxon>
        <taxon>Agaricomycetes</taxon>
        <taxon>Agaricomycetidae</taxon>
        <taxon>Agaricales</taxon>
        <taxon>Agaricineae</taxon>
        <taxon>Hymenogastraceae</taxon>
        <taxon>Gymnopilus</taxon>
    </lineage>
</organism>
<keyword evidence="2" id="KW-1185">Reference proteome</keyword>